<reference evidence="1 3" key="1">
    <citation type="journal article" date="2020" name="Microorganisms">
        <title>Reliable Identification of Environmental Pseudomonas Isolates Using the rpoD Gene.</title>
        <authorList>
            <consortium name="The Broad Institute Genome Sequencing Platform"/>
            <person name="Girard L."/>
            <person name="Lood C."/>
            <person name="Rokni-Zadeh H."/>
            <person name="van Noort V."/>
            <person name="Lavigne R."/>
            <person name="De Mot R."/>
        </authorList>
    </citation>
    <scope>NUCLEOTIDE SEQUENCE</scope>
    <source>
        <strain evidence="1 3">SWRI153</strain>
    </source>
</reference>
<evidence type="ECO:0000313" key="2">
    <source>
        <dbReference type="EMBL" id="MBV4488137.1"/>
    </source>
</evidence>
<comment type="caution">
    <text evidence="1">The sequence shown here is derived from an EMBL/GenBank/DDBJ whole genome shotgun (WGS) entry which is preliminary data.</text>
</comment>
<reference evidence="1" key="2">
    <citation type="submission" date="2020-07" db="EMBL/GenBank/DDBJ databases">
        <authorList>
            <person name="Lood C."/>
            <person name="Girard L."/>
        </authorList>
    </citation>
    <scope>NUCLEOTIDE SEQUENCE</scope>
    <source>
        <strain evidence="1">SWRI153</strain>
    </source>
</reference>
<accession>A0A923F8E1</accession>
<dbReference type="EMBL" id="JABWQP010000018">
    <property type="protein sequence ID" value="MBC3344563.1"/>
    <property type="molecule type" value="Genomic_DNA"/>
</dbReference>
<dbReference type="AlphaFoldDB" id="A0A923F8E1"/>
<gene>
    <name evidence="2" type="ORF">HU727_021355</name>
    <name evidence="1" type="ORF">HU727_23275</name>
</gene>
<organism evidence="1">
    <name type="scientific">Pseudomonas khorasanensis</name>
    <dbReference type="NCBI Taxonomy" id="2745508"/>
    <lineage>
        <taxon>Bacteria</taxon>
        <taxon>Pseudomonadati</taxon>
        <taxon>Pseudomonadota</taxon>
        <taxon>Gammaproteobacteria</taxon>
        <taxon>Pseudomonadales</taxon>
        <taxon>Pseudomonadaceae</taxon>
        <taxon>Pseudomonas</taxon>
    </lineage>
</organism>
<name>A0A923F8E1_9PSED</name>
<dbReference type="Proteomes" id="UP000648816">
    <property type="component" value="Unassembled WGS sequence"/>
</dbReference>
<dbReference type="EMBL" id="JABWQP020000013">
    <property type="protein sequence ID" value="MBV4488137.1"/>
    <property type="molecule type" value="Genomic_DNA"/>
</dbReference>
<sequence>MAQFPVSEFEKIPFIDASSLDGRVFTSLTFHHEGKWRMWLAVGPNLMEIQGFPSEASYFSKQPEDPADLYLHFIDFIAQHASFPGVIKPLFGLKDDIYNLCAVIAKLEYFKGAIAAVGHGISRMIVTEIEYLFSVCRSIFDLLHEVSCCMWEVTQFQDGVKRKKLPKQLTKVMRFNDEYSNAQEMKTRFLMPEPWALWYERHISFFSSLREFRDNIVHHGSAVSSVFVDERGFSVSRHDKPFDKMDIWTPAEISPNDVVPLEPAVSYVVWKTLSACEDFSQMLQQCILFPNALAPEMHMYMRGNFTKQLQASLIGIGKKMADMHQESKAD</sequence>
<protein>
    <submittedName>
        <fullName evidence="1">Uncharacterized protein</fullName>
    </submittedName>
</protein>
<evidence type="ECO:0000313" key="3">
    <source>
        <dbReference type="Proteomes" id="UP000648816"/>
    </source>
</evidence>
<evidence type="ECO:0000313" key="1">
    <source>
        <dbReference type="EMBL" id="MBC3344563.1"/>
    </source>
</evidence>
<proteinExistence type="predicted"/>
<dbReference type="RefSeq" id="WP_186534074.1">
    <property type="nucleotide sequence ID" value="NZ_JABWQP020000013.1"/>
</dbReference>
<reference evidence="2" key="3">
    <citation type="submission" date="2021-06" db="EMBL/GenBank/DDBJ databases">
        <title>Updating the genus Pseudomonas: Description of 43 new species and partition of the Pseudomonas putida group.</title>
        <authorList>
            <person name="Girard L."/>
            <person name="Lood C."/>
            <person name="Vandamme P."/>
            <person name="Rokni-Zadeh H."/>
            <person name="Van Noort V."/>
            <person name="Hofte M."/>
            <person name="Lavigne R."/>
            <person name="De Mot R."/>
        </authorList>
    </citation>
    <scope>NUCLEOTIDE SEQUENCE</scope>
    <source>
        <strain evidence="2">SWRI153</strain>
    </source>
</reference>
<keyword evidence="3" id="KW-1185">Reference proteome</keyword>